<keyword evidence="1" id="KW-1185">Reference proteome</keyword>
<dbReference type="AlphaFoldDB" id="A0A6P7TIF8"/>
<accession>A0A6P7TIF8</accession>
<name>A0A6P7TIF8_9MOLL</name>
<dbReference type="RefSeq" id="XP_029651243.1">
    <property type="nucleotide sequence ID" value="XM_029795383.1"/>
</dbReference>
<reference evidence="2" key="1">
    <citation type="submission" date="2025-08" db="UniProtKB">
        <authorList>
            <consortium name="RefSeq"/>
        </authorList>
    </citation>
    <scope>IDENTIFICATION</scope>
</reference>
<protein>
    <submittedName>
        <fullName evidence="2">Uncharacterized protein LOC115224474</fullName>
    </submittedName>
</protein>
<dbReference type="KEGG" id="osn:115224474"/>
<gene>
    <name evidence="2" type="primary">LOC115224474</name>
</gene>
<dbReference type="Proteomes" id="UP000515154">
    <property type="component" value="Linkage group LG25"/>
</dbReference>
<evidence type="ECO:0000313" key="1">
    <source>
        <dbReference type="Proteomes" id="UP000515154"/>
    </source>
</evidence>
<organism evidence="1 2">
    <name type="scientific">Octopus sinensis</name>
    <name type="common">East Asian common octopus</name>
    <dbReference type="NCBI Taxonomy" id="2607531"/>
    <lineage>
        <taxon>Eukaryota</taxon>
        <taxon>Metazoa</taxon>
        <taxon>Spiralia</taxon>
        <taxon>Lophotrochozoa</taxon>
        <taxon>Mollusca</taxon>
        <taxon>Cephalopoda</taxon>
        <taxon>Coleoidea</taxon>
        <taxon>Octopodiformes</taxon>
        <taxon>Octopoda</taxon>
        <taxon>Incirrata</taxon>
        <taxon>Octopodidae</taxon>
        <taxon>Octopus</taxon>
    </lineage>
</organism>
<evidence type="ECO:0000313" key="2">
    <source>
        <dbReference type="RefSeq" id="XP_029651243.1"/>
    </source>
</evidence>
<sequence length="302" mass="34398">MVRHYKCKSETATLPQDVIQQAIQQIRARVSSLQEASRTFGIPLKSLSRYYTKAAEANNNNHSLSGYKKPQQILTDEFENQLEAYVLAAAEIYYGLAPKDVRKLAFQMAKADGCNIPPTWHETEMAGEDWFSGYLQRHKNLSIRSPQATSLARATSFNNTNVAMFFIQLAEVILWYKFDPFNIYNMDETGITTVQRPDRIIARKGTKQVGKMTSAERGTLVTLACRVNAVRNSIPLFFVFPRKNYRPHFLNNGPSGSDRGANPSGWMCEEQFVKFLQHFVRNVNCSKQSRWTITIPTLVLRG</sequence>
<proteinExistence type="predicted"/>